<evidence type="ECO:0000256" key="1">
    <source>
        <dbReference type="SAM" id="MobiDB-lite"/>
    </source>
</evidence>
<dbReference type="AlphaFoldDB" id="A0AAN7YKG8"/>
<accession>A0AAN7YKG8</accession>
<evidence type="ECO:0000313" key="3">
    <source>
        <dbReference type="Proteomes" id="UP001310890"/>
    </source>
</evidence>
<sequence>MGPLNNNRTNRYTLSVQPVNYSLTDGTNIPAPLDSPPRSPAGSARPPTPGGGPLTSHPTTPEDMPGAFPPTPDADVEHEEGLSKINASMFNTGKRTHSEGFRVPQSPASASAPAAATYTATTTSSPEPQRRPSAVRRLFSLSSLRGSFNNSRTSLNLSRPNEDTSPQAQRPANGVKRPSTASIMSEAPSIQTQTTEQPPPRPDLRRKKSSGWFNRRKSGMFMVNGDDTLAAVDETPQPPLMDSREAQRPDARESKRLKTPVQSAPLLPEVGQLGGGRLGDGDLGWDEDVFRR</sequence>
<feature type="compositionally biased region" description="Low complexity" evidence="1">
    <location>
        <begin position="136"/>
        <end position="152"/>
    </location>
</feature>
<dbReference type="Proteomes" id="UP001310890">
    <property type="component" value="Unassembled WGS sequence"/>
</dbReference>
<protein>
    <submittedName>
        <fullName evidence="2">Uncharacterized protein</fullName>
    </submittedName>
</protein>
<comment type="caution">
    <text evidence="2">The sequence shown here is derived from an EMBL/GenBank/DDBJ whole genome shotgun (WGS) entry which is preliminary data.</text>
</comment>
<gene>
    <name evidence="2" type="ORF">LTR62_003977</name>
</gene>
<feature type="compositionally biased region" description="Polar residues" evidence="1">
    <location>
        <begin position="1"/>
        <end position="27"/>
    </location>
</feature>
<feature type="compositionally biased region" description="Low complexity" evidence="1">
    <location>
        <begin position="106"/>
        <end position="126"/>
    </location>
</feature>
<organism evidence="2 3">
    <name type="scientific">Meristemomyces frigidus</name>
    <dbReference type="NCBI Taxonomy" id="1508187"/>
    <lineage>
        <taxon>Eukaryota</taxon>
        <taxon>Fungi</taxon>
        <taxon>Dikarya</taxon>
        <taxon>Ascomycota</taxon>
        <taxon>Pezizomycotina</taxon>
        <taxon>Dothideomycetes</taxon>
        <taxon>Dothideomycetidae</taxon>
        <taxon>Mycosphaerellales</taxon>
        <taxon>Teratosphaeriaceae</taxon>
        <taxon>Meristemomyces</taxon>
    </lineage>
</organism>
<dbReference type="EMBL" id="JAVRRL010000003">
    <property type="protein sequence ID" value="KAK5117933.1"/>
    <property type="molecule type" value="Genomic_DNA"/>
</dbReference>
<feature type="compositionally biased region" description="Polar residues" evidence="1">
    <location>
        <begin position="153"/>
        <end position="170"/>
    </location>
</feature>
<feature type="compositionally biased region" description="Basic and acidic residues" evidence="1">
    <location>
        <begin position="242"/>
        <end position="256"/>
    </location>
</feature>
<feature type="region of interest" description="Disordered" evidence="1">
    <location>
        <begin position="1"/>
        <end position="292"/>
    </location>
</feature>
<proteinExistence type="predicted"/>
<feature type="compositionally biased region" description="Gly residues" evidence="1">
    <location>
        <begin position="272"/>
        <end position="282"/>
    </location>
</feature>
<name>A0AAN7YKG8_9PEZI</name>
<reference evidence="2" key="1">
    <citation type="submission" date="2023-08" db="EMBL/GenBank/DDBJ databases">
        <title>Black Yeasts Isolated from many extreme environments.</title>
        <authorList>
            <person name="Coleine C."/>
            <person name="Stajich J.E."/>
            <person name="Selbmann L."/>
        </authorList>
    </citation>
    <scope>NUCLEOTIDE SEQUENCE</scope>
    <source>
        <strain evidence="2">CCFEE 5401</strain>
    </source>
</reference>
<feature type="compositionally biased region" description="Acidic residues" evidence="1">
    <location>
        <begin position="283"/>
        <end position="292"/>
    </location>
</feature>
<feature type="compositionally biased region" description="Basic residues" evidence="1">
    <location>
        <begin position="204"/>
        <end position="218"/>
    </location>
</feature>
<evidence type="ECO:0000313" key="2">
    <source>
        <dbReference type="EMBL" id="KAK5117933.1"/>
    </source>
</evidence>